<dbReference type="InterPro" id="IPR056779">
    <property type="entry name" value="Csf1_C"/>
</dbReference>
<dbReference type="Pfam" id="PF25038">
    <property type="entry name" value="Csf1_C"/>
    <property type="match status" value="1"/>
</dbReference>
<feature type="region of interest" description="Disordered" evidence="1">
    <location>
        <begin position="1166"/>
        <end position="1188"/>
    </location>
</feature>
<evidence type="ECO:0000259" key="2">
    <source>
        <dbReference type="Pfam" id="PF25038"/>
    </source>
</evidence>
<evidence type="ECO:0000256" key="1">
    <source>
        <dbReference type="SAM" id="MobiDB-lite"/>
    </source>
</evidence>
<dbReference type="EMBL" id="JAPZBU010000009">
    <property type="protein sequence ID" value="KAJ5387493.1"/>
    <property type="molecule type" value="Genomic_DNA"/>
</dbReference>
<feature type="region of interest" description="Disordered" evidence="1">
    <location>
        <begin position="1485"/>
        <end position="1505"/>
    </location>
</feature>
<keyword evidence="4" id="KW-1185">Reference proteome</keyword>
<dbReference type="RefSeq" id="XP_056485291.1">
    <property type="nucleotide sequence ID" value="XM_056634671.1"/>
</dbReference>
<dbReference type="OrthoDB" id="10051416at2759"/>
<feature type="compositionally biased region" description="Low complexity" evidence="1">
    <location>
        <begin position="1911"/>
        <end position="1922"/>
    </location>
</feature>
<feature type="region of interest" description="Disordered" evidence="1">
    <location>
        <begin position="1303"/>
        <end position="1338"/>
    </location>
</feature>
<reference evidence="3" key="2">
    <citation type="journal article" date="2023" name="IMA Fungus">
        <title>Comparative genomic study of the Penicillium genus elucidates a diverse pangenome and 15 lateral gene transfer events.</title>
        <authorList>
            <person name="Petersen C."/>
            <person name="Sorensen T."/>
            <person name="Nielsen M.R."/>
            <person name="Sondergaard T.E."/>
            <person name="Sorensen J.L."/>
            <person name="Fitzpatrick D.A."/>
            <person name="Frisvad J.C."/>
            <person name="Nielsen K.L."/>
        </authorList>
    </citation>
    <scope>NUCLEOTIDE SEQUENCE</scope>
    <source>
        <strain evidence="3">IBT 29677</strain>
    </source>
</reference>
<accession>A0A9W9VQL8</accession>
<organism evidence="3 4">
    <name type="scientific">Penicillium cosmopolitanum</name>
    <dbReference type="NCBI Taxonomy" id="1131564"/>
    <lineage>
        <taxon>Eukaryota</taxon>
        <taxon>Fungi</taxon>
        <taxon>Dikarya</taxon>
        <taxon>Ascomycota</taxon>
        <taxon>Pezizomycotina</taxon>
        <taxon>Eurotiomycetes</taxon>
        <taxon>Eurotiomycetidae</taxon>
        <taxon>Eurotiales</taxon>
        <taxon>Aspergillaceae</taxon>
        <taxon>Penicillium</taxon>
    </lineage>
</organism>
<reference evidence="3" key="1">
    <citation type="submission" date="2022-12" db="EMBL/GenBank/DDBJ databases">
        <authorList>
            <person name="Petersen C."/>
        </authorList>
    </citation>
    <scope>NUCLEOTIDE SEQUENCE</scope>
    <source>
        <strain evidence="3">IBT 29677</strain>
    </source>
</reference>
<dbReference type="InterPro" id="IPR029636">
    <property type="entry name" value="Csf1"/>
</dbReference>
<feature type="region of interest" description="Disordered" evidence="1">
    <location>
        <begin position="1900"/>
        <end position="1924"/>
    </location>
</feature>
<evidence type="ECO:0000313" key="4">
    <source>
        <dbReference type="Proteomes" id="UP001147747"/>
    </source>
</evidence>
<comment type="caution">
    <text evidence="3">The sequence shown here is derived from an EMBL/GenBank/DDBJ whole genome shotgun (WGS) entry which is preliminary data.</text>
</comment>
<sequence>MGLRGLIHPIAVGEASWFLPKHRVLEVSGFLGNPPFRDASWSSRVKDTDSVYYTPKSIPYSAAAIRDANPWILPHFSYHKLSLDTSELPSPAERQNFEENNTENNNKSMFLTFEDDQTTYTNFAIDLPLGIRGFCTPRFLHSLASLLDGLEPKHPIQIMDALQKDVVSDIVGYDKAMSQPKKTTALALRIPSIQLRVVDVSGSCENPQIKFRDVYAIQLYRLRLKQGVTVHAAADHASIAVEGGRADAFQEKAVFDCELGDMNFWLVTTPNIRSNLQMRYFNTVTSAKSVEGLALLVRRATTMFDSVASSFQQVSLSSKRRLRLLLYFVTQSATGIPDPTFLTRISYVLRVASAHLRQHDSWKIISRIRNVYKNLPAHLKRELERNCQGDNLQLPSNAKSTVLTGFDQWRAWDLAHVEKSYVMRKIWSTQESRPATKEPSLSLSCTIKTFKFSLDPGPRESDLIIENLSTITSVIPDMAIQGESPKKHKKVVSCQVYNSSSALRLRWEIVDLVEGVMKVMSNITLESKPEETPTAVKETKPTELQFVFGTDFGSITLDGINVKLALVSRSLRGSVVHSSSGLKDATTEKLALLFSAASCSSEFLSQSTTLLLSKIADPYLFFSLLSEEDAAKCKRDWKITSSCKKLRFNMMQDPVSLAHTADLLIADEVRYIRQLMENVKIPKQDLDVSSVASKKSTSNNVNVAMFLDDYRLSFSLLPSLNYLMIGDVARMSVMPTENSKIEVDFDVKKNFHKFMSGDGARSHALSVLEIPPTNGRILANLLPDRKEVEVDMTIELIQLEASAVRSLLAVLTGPDISHLLSDLKQNVGVVKSHLTDVLSLQKESPKPKSTTDDTVVLYKSRLTMAGIEIHAIAPGLKGRNYSAEMLLSLGMMQMRLQNGLDRGYTMEYPEFSVDASQINFELRRRERSKSTFYGGLSAALKLLGTSTVRENGEVMRAYHFTSDKFDIELFTETAALVVDIAIYTQERIKTLDLSHEVKRLRRLRHRNHDAPEIPSETPEIHLNDDDNPQAFLNALYSLQFLDIQVAWNMPAALSGGSGRQPEDLVFSIQQVELSNKKKNAAKLRIGDMQLQMVPSRADRKQRSLNSALMPELVFNVAYYSSGKDTWLAFQAAGKSLDIRATSEFIIPANMIRNSMASASDALREGKAAWATKSSPDDDNGTNSNKDRNLFGNRRLRSVFVDVDFAGATVTLQGKQGHDSQSLLASTFKGSRISEGKYGQYVQGDSATTATLRAPGVALKVHFEDNGSDDPALNAELKVDPSTNVLYPTLVPLVKQMTATVKEIMSKQQSQQGQQSQHNQQQSQPHRNRRPSAASKLQPQKLMQETRFGAQDPTSILGRCKVNLGLLFNKQEFSLSCQPIARVAATARFESVYVTVNTVQSAEQARFLALSLAFNNLEASVKHVYSNESTASFEVKSMVLSLMNSKHLGRMSGMSAILKVSPMKVSLNAKQVQDSLLFQEIWLPSDDESSPAATPEPPAPAPTPESHQPYIVQRYQQVAAASAFPWNTTIAIEKLEIQLDLGSTLGKAQFAIDNVWVSSNKTSDSEQSMCINFDSVSIESKGRLSGVVELRTFKVRTSIQWPDENDEAMHTPLIQASIAFHHLQAKVSFDYQPFLVAHIAMFDFLMYNVRESSGKDNQRLFSILEGDEVQVFCTSLTASQTLALYQAWQRLVQDKKSAYEASLREVERYLRRKSTMHADRTEVQTKELAKKSDEESEQAPISLHTGVVVNIRHVNLGAFPSTFFDNQIFKVEAFDAQARFAVSLESDKIHSALGLTLGQLRVALSGISRPSAAQLEELSVDEMAERAANSRGGTILKVPRLVAGMETWQVPGTRQIDYIFRSTFEGKVDVGWNYSRISFIRDMWETHSRAFASRLGKPLPPSAVRITGGPGSSSAEGSGSGPEQQEKITAVVNVPQSKYTYTALEPPVIETPQLRDMGEATPPLEWIGLQRDKLPNITHQIIIVTLLEIAKEVEDAYKTILGA</sequence>
<dbReference type="GO" id="GO:0006113">
    <property type="term" value="P:fermentation"/>
    <property type="evidence" value="ECO:0007669"/>
    <property type="project" value="InterPro"/>
</dbReference>
<dbReference type="PANTHER" id="PTHR32085:SF3">
    <property type="entry name" value="PROTEIN CSF1"/>
    <property type="match status" value="1"/>
</dbReference>
<feature type="domain" description="Csf1 C-terminal region" evidence="2">
    <location>
        <begin position="1242"/>
        <end position="2001"/>
    </location>
</feature>
<protein>
    <recommendedName>
        <fullName evidence="2">Csf1 C-terminal region domain-containing protein</fullName>
    </recommendedName>
</protein>
<proteinExistence type="predicted"/>
<dbReference type="GeneID" id="81373651"/>
<name>A0A9W9VQL8_9EURO</name>
<dbReference type="GO" id="GO:0016020">
    <property type="term" value="C:membrane"/>
    <property type="evidence" value="ECO:0007669"/>
    <property type="project" value="InterPro"/>
</dbReference>
<evidence type="ECO:0000313" key="3">
    <source>
        <dbReference type="EMBL" id="KAJ5387493.1"/>
    </source>
</evidence>
<feature type="compositionally biased region" description="Pro residues" evidence="1">
    <location>
        <begin position="1493"/>
        <end position="1502"/>
    </location>
</feature>
<dbReference type="Proteomes" id="UP001147747">
    <property type="component" value="Unassembled WGS sequence"/>
</dbReference>
<feature type="compositionally biased region" description="Low complexity" evidence="1">
    <location>
        <begin position="1305"/>
        <end position="1323"/>
    </location>
</feature>
<gene>
    <name evidence="3" type="ORF">N7509_010034</name>
</gene>
<dbReference type="PANTHER" id="PTHR32085">
    <property type="entry name" value="PROTEIN CSF1"/>
    <property type="match status" value="1"/>
</dbReference>